<protein>
    <submittedName>
        <fullName evidence="1">Uncharacterized protein</fullName>
    </submittedName>
</protein>
<gene>
    <name evidence="1" type="primary">Contig8080.g8617</name>
    <name evidence="1" type="ORF">STYLEM_3592</name>
</gene>
<dbReference type="AlphaFoldDB" id="A0A077ZXH4"/>
<accession>A0A077ZXH4</accession>
<proteinExistence type="predicted"/>
<sequence length="376" mass="44028">MTEALQKKNSTQDLLDMIRFKSNEISLKKQLRIKKKMMGEDQEHSDFYKERDPLRFPSILNEKRRYDRDIFVEEPKFNSIMSRNFKYLNNDSTLGTVHNLDLTTDEFQFKIPRYRSINFNKGDLAKKNKIGNISAILQEIKDKSPNGGRNIYNNEYQSSQVLKQQRQNQSFLDQLKDSRKQKFNEMMDTMRSQTQLLQNATLSNSTININEEKKANYYTQNLKEEEQTSKQQNDQSNSLCTPALIDLYKRDSTTKSQYLVTKNKQVLINGNLSRQKNTFNSIFPSTLIFKTRESPRPEKHFITSNEEKTQKTLEIMKSNPDCGPRSTDIENGMYFKRNDDIVKQKNITIKMHKAIIRSPTPKTINKSVASKALLKK</sequence>
<name>A0A077ZXH4_STYLE</name>
<dbReference type="EMBL" id="CCKQ01003496">
    <property type="protein sequence ID" value="CDW74611.1"/>
    <property type="molecule type" value="Genomic_DNA"/>
</dbReference>
<organism evidence="1 2">
    <name type="scientific">Stylonychia lemnae</name>
    <name type="common">Ciliate</name>
    <dbReference type="NCBI Taxonomy" id="5949"/>
    <lineage>
        <taxon>Eukaryota</taxon>
        <taxon>Sar</taxon>
        <taxon>Alveolata</taxon>
        <taxon>Ciliophora</taxon>
        <taxon>Intramacronucleata</taxon>
        <taxon>Spirotrichea</taxon>
        <taxon>Stichotrichia</taxon>
        <taxon>Sporadotrichida</taxon>
        <taxon>Oxytrichidae</taxon>
        <taxon>Stylonychinae</taxon>
        <taxon>Stylonychia</taxon>
    </lineage>
</organism>
<dbReference type="InParanoid" id="A0A077ZXH4"/>
<evidence type="ECO:0000313" key="2">
    <source>
        <dbReference type="Proteomes" id="UP000039865"/>
    </source>
</evidence>
<keyword evidence="2" id="KW-1185">Reference proteome</keyword>
<reference evidence="1 2" key="1">
    <citation type="submission" date="2014-06" db="EMBL/GenBank/DDBJ databases">
        <authorList>
            <person name="Swart Estienne"/>
        </authorList>
    </citation>
    <scope>NUCLEOTIDE SEQUENCE [LARGE SCALE GENOMIC DNA]</scope>
    <source>
        <strain evidence="1 2">130c</strain>
    </source>
</reference>
<dbReference type="Proteomes" id="UP000039865">
    <property type="component" value="Unassembled WGS sequence"/>
</dbReference>
<evidence type="ECO:0000313" key="1">
    <source>
        <dbReference type="EMBL" id="CDW74611.1"/>
    </source>
</evidence>